<dbReference type="PRINTS" id="PR00455">
    <property type="entry name" value="HTHTETR"/>
</dbReference>
<dbReference type="Proteomes" id="UP001595444">
    <property type="component" value="Unassembled WGS sequence"/>
</dbReference>
<keyword evidence="1 2" id="KW-0238">DNA-binding</keyword>
<dbReference type="SUPFAM" id="SSF46689">
    <property type="entry name" value="Homeodomain-like"/>
    <property type="match status" value="1"/>
</dbReference>
<feature type="DNA-binding region" description="H-T-H motif" evidence="2">
    <location>
        <begin position="32"/>
        <end position="51"/>
    </location>
</feature>
<dbReference type="InterPro" id="IPR041479">
    <property type="entry name" value="TetR_CgmR_C"/>
</dbReference>
<dbReference type="InterPro" id="IPR009057">
    <property type="entry name" value="Homeodomain-like_sf"/>
</dbReference>
<dbReference type="Gene3D" id="1.10.357.10">
    <property type="entry name" value="Tetracycline Repressor, domain 2"/>
    <property type="match status" value="1"/>
</dbReference>
<dbReference type="Pfam" id="PF17937">
    <property type="entry name" value="TetR_C_28"/>
    <property type="match status" value="1"/>
</dbReference>
<gene>
    <name evidence="5" type="ORF">ACFOKA_06745</name>
</gene>
<proteinExistence type="predicted"/>
<protein>
    <submittedName>
        <fullName evidence="5">TetR/AcrR family transcriptional regulator</fullName>
    </submittedName>
</protein>
<dbReference type="InterPro" id="IPR050109">
    <property type="entry name" value="HTH-type_TetR-like_transc_reg"/>
</dbReference>
<comment type="caution">
    <text evidence="5">The sequence shown here is derived from an EMBL/GenBank/DDBJ whole genome shotgun (WGS) entry which is preliminary data.</text>
</comment>
<dbReference type="EMBL" id="JBHRSL010000004">
    <property type="protein sequence ID" value="MFC3051593.1"/>
    <property type="molecule type" value="Genomic_DNA"/>
</dbReference>
<dbReference type="PROSITE" id="PS50977">
    <property type="entry name" value="HTH_TETR_2"/>
    <property type="match status" value="1"/>
</dbReference>
<name>A0ABV7D345_9PROT</name>
<dbReference type="RefSeq" id="WP_194215070.1">
    <property type="nucleotide sequence ID" value="NZ_CP061205.1"/>
</dbReference>
<evidence type="ECO:0000259" key="4">
    <source>
        <dbReference type="PROSITE" id="PS50977"/>
    </source>
</evidence>
<sequence length="189" mass="20683">MSPTERVYSNSKETILDAAHRVAERDGAGKVTIDAVAREAGVSKGGVLYNFPSKEMLLKGMLERKIETSRADMNALREDLKRKGEKNPTLRAMIRSACLKECETDNGVSMAILASAAQNPDLLEPARVLFRQYWADIMTECDDIAGAAVLFAAIDGLVLTSKLGMGMAPYNTDDLDSFIEKFDQFAKGL</sequence>
<evidence type="ECO:0000256" key="1">
    <source>
        <dbReference type="ARBA" id="ARBA00023125"/>
    </source>
</evidence>
<evidence type="ECO:0000313" key="6">
    <source>
        <dbReference type="Proteomes" id="UP001595444"/>
    </source>
</evidence>
<evidence type="ECO:0000256" key="2">
    <source>
        <dbReference type="PROSITE-ProRule" id="PRU00335"/>
    </source>
</evidence>
<reference evidence="6" key="1">
    <citation type="journal article" date="2019" name="Int. J. Syst. Evol. Microbiol.">
        <title>The Global Catalogue of Microorganisms (GCM) 10K type strain sequencing project: providing services to taxonomists for standard genome sequencing and annotation.</title>
        <authorList>
            <consortium name="The Broad Institute Genomics Platform"/>
            <consortium name="The Broad Institute Genome Sequencing Center for Infectious Disease"/>
            <person name="Wu L."/>
            <person name="Ma J."/>
        </authorList>
    </citation>
    <scope>NUCLEOTIDE SEQUENCE [LARGE SCALE GENOMIC DNA]</scope>
    <source>
        <strain evidence="6">KCTC 62164</strain>
    </source>
</reference>
<feature type="domain" description="HTH tetR-type" evidence="4">
    <location>
        <begin position="9"/>
        <end position="69"/>
    </location>
</feature>
<evidence type="ECO:0000313" key="5">
    <source>
        <dbReference type="EMBL" id="MFC3051593.1"/>
    </source>
</evidence>
<dbReference type="PANTHER" id="PTHR30055:SF148">
    <property type="entry name" value="TETR-FAMILY TRANSCRIPTIONAL REGULATOR"/>
    <property type="match status" value="1"/>
</dbReference>
<feature type="coiled-coil region" evidence="3">
    <location>
        <begin position="59"/>
        <end position="86"/>
    </location>
</feature>
<organism evidence="5 6">
    <name type="scientific">Kordiimonas pumila</name>
    <dbReference type="NCBI Taxonomy" id="2161677"/>
    <lineage>
        <taxon>Bacteria</taxon>
        <taxon>Pseudomonadati</taxon>
        <taxon>Pseudomonadota</taxon>
        <taxon>Alphaproteobacteria</taxon>
        <taxon>Kordiimonadales</taxon>
        <taxon>Kordiimonadaceae</taxon>
        <taxon>Kordiimonas</taxon>
    </lineage>
</organism>
<dbReference type="PANTHER" id="PTHR30055">
    <property type="entry name" value="HTH-TYPE TRANSCRIPTIONAL REGULATOR RUTR"/>
    <property type="match status" value="1"/>
</dbReference>
<dbReference type="Pfam" id="PF00440">
    <property type="entry name" value="TetR_N"/>
    <property type="match status" value="1"/>
</dbReference>
<keyword evidence="6" id="KW-1185">Reference proteome</keyword>
<dbReference type="InterPro" id="IPR001647">
    <property type="entry name" value="HTH_TetR"/>
</dbReference>
<accession>A0ABV7D345</accession>
<evidence type="ECO:0000256" key="3">
    <source>
        <dbReference type="SAM" id="Coils"/>
    </source>
</evidence>
<keyword evidence="3" id="KW-0175">Coiled coil</keyword>